<evidence type="ECO:0000313" key="6">
    <source>
        <dbReference type="Proteomes" id="UP000280405"/>
    </source>
</evidence>
<protein>
    <submittedName>
        <fullName evidence="5">Outer membrane porin, OprD family</fullName>
    </submittedName>
</protein>
<evidence type="ECO:0000256" key="2">
    <source>
        <dbReference type="ARBA" id="ARBA00022448"/>
    </source>
</evidence>
<proteinExistence type="inferred from homology"/>
<evidence type="ECO:0000256" key="4">
    <source>
        <dbReference type="SAM" id="SignalP"/>
    </source>
</evidence>
<dbReference type="GO" id="GO:0015288">
    <property type="term" value="F:porin activity"/>
    <property type="evidence" value="ECO:0007669"/>
    <property type="project" value="TreeGrafter"/>
</dbReference>
<dbReference type="OrthoDB" id="6759120at2"/>
<dbReference type="Pfam" id="PF03573">
    <property type="entry name" value="OprD"/>
    <property type="match status" value="1"/>
</dbReference>
<dbReference type="GO" id="GO:0016020">
    <property type="term" value="C:membrane"/>
    <property type="evidence" value="ECO:0007669"/>
    <property type="project" value="InterPro"/>
</dbReference>
<dbReference type="PANTHER" id="PTHR34596">
    <property type="entry name" value="CHITOPORIN"/>
    <property type="match status" value="1"/>
</dbReference>
<organism evidence="5 6">
    <name type="scientific">Acinetobacter rongchengensis</name>
    <dbReference type="NCBI Taxonomy" id="2419601"/>
    <lineage>
        <taxon>Bacteria</taxon>
        <taxon>Pseudomonadati</taxon>
        <taxon>Pseudomonadota</taxon>
        <taxon>Gammaproteobacteria</taxon>
        <taxon>Moraxellales</taxon>
        <taxon>Moraxellaceae</taxon>
        <taxon>Acinetobacter</taxon>
    </lineage>
</organism>
<dbReference type="AlphaFoldDB" id="A0A3A8EKW8"/>
<keyword evidence="2" id="KW-0813">Transport</keyword>
<dbReference type="Gene3D" id="2.40.160.10">
    <property type="entry name" value="Porin"/>
    <property type="match status" value="1"/>
</dbReference>
<evidence type="ECO:0000256" key="1">
    <source>
        <dbReference type="ARBA" id="ARBA00009075"/>
    </source>
</evidence>
<dbReference type="InterPro" id="IPR023614">
    <property type="entry name" value="Porin_dom_sf"/>
</dbReference>
<gene>
    <name evidence="5" type="ORF">D7V20_16330</name>
</gene>
<evidence type="ECO:0000256" key="3">
    <source>
        <dbReference type="ARBA" id="ARBA00022729"/>
    </source>
</evidence>
<dbReference type="PANTHER" id="PTHR34596:SF2">
    <property type="entry name" value="CHITOPORIN"/>
    <property type="match status" value="1"/>
</dbReference>
<name>A0A3A8EKW8_9GAMM</name>
<reference evidence="5 6" key="1">
    <citation type="submission" date="2018-09" db="EMBL/GenBank/DDBJ databases">
        <title>The draft genome of Acinetobacter spp. strains.</title>
        <authorList>
            <person name="Qin J."/>
            <person name="Feng Y."/>
            <person name="Zong Z."/>
        </authorList>
    </citation>
    <scope>NUCLEOTIDE SEQUENCE [LARGE SCALE GENOMIC DNA]</scope>
    <source>
        <strain evidence="5 6">WCHAc060115</strain>
    </source>
</reference>
<dbReference type="EMBL" id="RAXT01000057">
    <property type="protein sequence ID" value="RKG35567.1"/>
    <property type="molecule type" value="Genomic_DNA"/>
</dbReference>
<comment type="caution">
    <text evidence="5">The sequence shown here is derived from an EMBL/GenBank/DDBJ whole genome shotgun (WGS) entry which is preliminary data.</text>
</comment>
<feature type="signal peptide" evidence="4">
    <location>
        <begin position="1"/>
        <end position="24"/>
    </location>
</feature>
<sequence>MQTTVKTLLSILIANFCAASLTHAETTNDNQFKLLLKNAFIERNFDRDDLKDPGSWSQGISGFYNSKYIPTVLEVADKPIELGLDASLQYAYRLSEDRHVDDTILPFDKNTQTQDRNFFKYGATFKARYDQTELKVGELWLDLPITSVDASRQLLSSYWGGQLQSKITDKFKLELGRVEQVSPRYEEGFHRFSYTVKGQKHESDGLNYIDLKYDVTPNLKAEYYYGDLEDLYDKHYVGLEYSWKNQYLKSQTRLKYFRSADSGDAKAGEIDNHNFGVLEKISVGNHNAALGYQQISGDTAYPLPDGFLPELYFINWNATGFFKKDEKSIHAVYGYDFKNYVPGLNALAKYAYGYDFKDAQGRDNKESELNLILAYQFQNPSLKGLAFQWLYIDYDIDHGNSFQENRILTTYTKKF</sequence>
<feature type="chain" id="PRO_5017237759" evidence="4">
    <location>
        <begin position="25"/>
        <end position="415"/>
    </location>
</feature>
<comment type="similarity">
    <text evidence="1">Belongs to the outer membrane porin (Opr) (TC 1.B.25) family.</text>
</comment>
<evidence type="ECO:0000313" key="5">
    <source>
        <dbReference type="EMBL" id="RKG35567.1"/>
    </source>
</evidence>
<accession>A0A3A8EKW8</accession>
<keyword evidence="6" id="KW-1185">Reference proteome</keyword>
<dbReference type="RefSeq" id="WP_120385131.1">
    <property type="nucleotide sequence ID" value="NZ_RAXT01000057.1"/>
</dbReference>
<dbReference type="InterPro" id="IPR005318">
    <property type="entry name" value="OM_porin_bac"/>
</dbReference>
<keyword evidence="3 4" id="KW-0732">Signal</keyword>
<dbReference type="Proteomes" id="UP000280405">
    <property type="component" value="Unassembled WGS sequence"/>
</dbReference>